<accession>A0A2X2YMR5</accession>
<feature type="binding site" evidence="6">
    <location>
        <position position="551"/>
    </location>
    <ligand>
        <name>alpha-maltose 1-phosphate</name>
        <dbReference type="ChEBI" id="CHEBI:63576"/>
    </ligand>
</feature>
<feature type="compositionally biased region" description="Low complexity" evidence="7">
    <location>
        <begin position="187"/>
        <end position="196"/>
    </location>
</feature>
<dbReference type="Proteomes" id="UP000250245">
    <property type="component" value="Unassembled WGS sequence"/>
</dbReference>
<dbReference type="OMA" id="HQSYTYF"/>
<reference evidence="9 10" key="1">
    <citation type="submission" date="2018-06" db="EMBL/GenBank/DDBJ databases">
        <authorList>
            <consortium name="Pathogen Informatics"/>
            <person name="Doyle S."/>
        </authorList>
    </citation>
    <scope>NUCLEOTIDE SEQUENCE [LARGE SCALE GENOMIC DNA]</scope>
    <source>
        <strain evidence="9 10">NCTC11820</strain>
    </source>
</reference>
<dbReference type="InterPro" id="IPR021828">
    <property type="entry name" value="GlgE_dom_N/S"/>
</dbReference>
<dbReference type="EMBL" id="UASJ01000001">
    <property type="protein sequence ID" value="SQB65374.1"/>
    <property type="molecule type" value="Genomic_DNA"/>
</dbReference>
<comment type="similarity">
    <text evidence="6">Belongs to the glycosyl hydrolase 13 family. GlgE subfamily.</text>
</comment>
<evidence type="ECO:0000313" key="10">
    <source>
        <dbReference type="Proteomes" id="UP000250245"/>
    </source>
</evidence>
<sequence>MSETTNSAGNSDAKKPGRHSTSNTRPATKPAAKPPSSQPSKPAAARKSRPTTAKPAAKSAGRNTKSTPTATAKSAAAKSTAEKSTAAKSTAEKSTAAKTATPTPAVPAPSANLYHLPADAELNRISVTELRPTVEDGLFPAKAAVGELFPVHATVFVDGHSLFGADAVLLRPADPKRRGEEGYDLYAPAGSPAGAPDPDDPTAWEIVDRARMYEIGAGENQFEAWLQPDTVGRYAFAVESWIDAYGTWVHDANVKIPAGIDVELTLEEGARLLERAIAGEAKPAHGSARDTASPAEPLPPADVAVLQGAIAGLREQKRRPQVRLSAATNELVANIFAENPLRDLATRTKLCPLRVDRARSVAGAWYEIFPRSIGAYYGLDGRIVPGTLRTAAEILPEVAADGFDVIYLTPIHPIGRAFRKGRNNALVAGPRDPGSPWAIGNEHGGHDAVDPALGGIAAFDEFVAEAQRNHLEVALDFALQCSPDHPWVKAHPEWFSARADGSIAYAENPPKKYQDIYPLNFDNDPDGLYAEIRRVIEFWIDHGVTIFRMDNPHTKPVRFWQRLAADLHQTHPEVVMLAEAFTAPAMMRGLAKAGFHLSYTYFTWRNTKAELTEYFEELAYETAHVLRPALFPMTPDILTDYMTAGVEAFKARALLAATAAPTWGILGGSYEFCEHVQRPGVEESIDNPKYEVKVYDWAARDKYGIASLLRTLNAARSAHPALLQLRNIKFHAIENDAIIAFSKHIDAAHSPTGRADTVLVVVNLDPHHTQSGWVHLDLPSLGLCPEEFPEVAAPGEGQRLFVVHDELTGGEYTWGTDNFVQLNPSTAPGHIFSFSPIPE</sequence>
<evidence type="ECO:0000256" key="2">
    <source>
        <dbReference type="ARBA" id="ARBA00022676"/>
    </source>
</evidence>
<feature type="domain" description="Glycosyl hydrolase family 13 catalytic" evidence="8">
    <location>
        <begin position="367"/>
        <end position="716"/>
    </location>
</feature>
<dbReference type="HAMAP" id="MF_02124">
    <property type="entry name" value="GlgE"/>
    <property type="match status" value="1"/>
</dbReference>
<comment type="catalytic activity">
    <reaction evidence="5 6">
        <text>alpha-maltose 1-phosphate + [(1-&gt;4)-alpha-D-glucosyl](n) = [(1-&gt;4)-alpha-D-glucosyl](n+2) + phosphate</text>
        <dbReference type="Rhea" id="RHEA:42692"/>
        <dbReference type="Rhea" id="RHEA-COMP:9584"/>
        <dbReference type="Rhea" id="RHEA-COMP:10183"/>
        <dbReference type="ChEBI" id="CHEBI:15444"/>
        <dbReference type="ChEBI" id="CHEBI:43474"/>
        <dbReference type="ChEBI" id="CHEBI:63576"/>
        <dbReference type="EC" id="2.4.99.16"/>
    </reaction>
</comment>
<organism evidence="9 10">
    <name type="scientific">Mobiluncus curtisii</name>
    <dbReference type="NCBI Taxonomy" id="2051"/>
    <lineage>
        <taxon>Bacteria</taxon>
        <taxon>Bacillati</taxon>
        <taxon>Actinomycetota</taxon>
        <taxon>Actinomycetes</taxon>
        <taxon>Actinomycetales</taxon>
        <taxon>Actinomycetaceae</taxon>
        <taxon>Mobiluncus</taxon>
    </lineage>
</organism>
<dbReference type="AlphaFoldDB" id="A0A2X2YMR5"/>
<evidence type="ECO:0000256" key="7">
    <source>
        <dbReference type="SAM" id="MobiDB-lite"/>
    </source>
</evidence>
<dbReference type="PANTHER" id="PTHR47786">
    <property type="entry name" value="ALPHA-1,4-GLUCAN:MALTOSE-1-PHOSPHATE MALTOSYLTRANSFERASE"/>
    <property type="match status" value="1"/>
</dbReference>
<keyword evidence="2 6" id="KW-0328">Glycosyltransferase</keyword>
<dbReference type="InterPro" id="IPR006047">
    <property type="entry name" value="GH13_cat_dom"/>
</dbReference>
<dbReference type="Gene3D" id="2.60.40.1180">
    <property type="entry name" value="Golgi alpha-mannosidase II"/>
    <property type="match status" value="1"/>
</dbReference>
<feature type="active site" description="Proton donor" evidence="6">
    <location>
        <position position="579"/>
    </location>
</feature>
<feature type="binding site" evidence="6">
    <location>
        <position position="515"/>
    </location>
    <ligand>
        <name>alpha-maltose 1-phosphate</name>
        <dbReference type="ChEBI" id="CHEBI:63576"/>
    </ligand>
</feature>
<evidence type="ECO:0000256" key="6">
    <source>
        <dbReference type="HAMAP-Rule" id="MF_02124"/>
    </source>
</evidence>
<evidence type="ECO:0000256" key="4">
    <source>
        <dbReference type="ARBA" id="ARBA00023277"/>
    </source>
</evidence>
<gene>
    <name evidence="9" type="primary">glgE2</name>
    <name evidence="6" type="synonym">glgE</name>
    <name evidence="9" type="ORF">NCTC11820_01476</name>
</gene>
<keyword evidence="4 6" id="KW-0119">Carbohydrate metabolism</keyword>
<dbReference type="InterPro" id="IPR017853">
    <property type="entry name" value="GH"/>
</dbReference>
<dbReference type="GO" id="GO:0030979">
    <property type="term" value="P:alpha-glucan biosynthetic process"/>
    <property type="evidence" value="ECO:0007669"/>
    <property type="project" value="UniProtKB-UniRule"/>
</dbReference>
<feature type="binding site" evidence="6">
    <location>
        <begin position="689"/>
        <end position="690"/>
    </location>
    <ligand>
        <name>alpha-maltose 1-phosphate</name>
        <dbReference type="ChEBI" id="CHEBI:63576"/>
    </ligand>
</feature>
<feature type="compositionally biased region" description="Low complexity" evidence="7">
    <location>
        <begin position="64"/>
        <end position="111"/>
    </location>
</feature>
<dbReference type="GO" id="GO:0004553">
    <property type="term" value="F:hydrolase activity, hydrolyzing O-glycosyl compounds"/>
    <property type="evidence" value="ECO:0007669"/>
    <property type="project" value="InterPro"/>
</dbReference>
<dbReference type="PANTHER" id="PTHR47786:SF2">
    <property type="entry name" value="GLYCOSYL HYDROLASE FAMILY 13 CATALYTIC DOMAIN-CONTAINING PROTEIN"/>
    <property type="match status" value="1"/>
</dbReference>
<dbReference type="GO" id="GO:0016758">
    <property type="term" value="F:hexosyltransferase activity"/>
    <property type="evidence" value="ECO:0007669"/>
    <property type="project" value="UniProtKB-UniRule"/>
</dbReference>
<dbReference type="InterPro" id="IPR026585">
    <property type="entry name" value="GlgE"/>
</dbReference>
<proteinExistence type="inferred from homology"/>
<evidence type="ECO:0000256" key="5">
    <source>
        <dbReference type="ARBA" id="ARBA00048735"/>
    </source>
</evidence>
<dbReference type="InterPro" id="IPR013780">
    <property type="entry name" value="Glyco_hydro_b"/>
</dbReference>
<dbReference type="InterPro" id="IPR013783">
    <property type="entry name" value="Ig-like_fold"/>
</dbReference>
<feature type="region of interest" description="Disordered" evidence="7">
    <location>
        <begin position="180"/>
        <end position="201"/>
    </location>
</feature>
<dbReference type="SMART" id="SM00642">
    <property type="entry name" value="Aamy"/>
    <property type="match status" value="1"/>
</dbReference>
<dbReference type="SUPFAM" id="SSF51445">
    <property type="entry name" value="(Trans)glycosidases"/>
    <property type="match status" value="1"/>
</dbReference>
<comment type="function">
    <text evidence="6">Maltosyltransferase that uses maltose 1-phosphate (M1P) as the sugar donor to elongate linear or branched alpha-(1-&gt;4)-glucans. Is involved in a branched alpha-glucan biosynthetic pathway from trehalose, together with TreS, Mak and GlgB.</text>
</comment>
<feature type="site" description="Transition state stabilizer" evidence="6">
    <location>
        <position position="636"/>
    </location>
</feature>
<dbReference type="RefSeq" id="WP_013189141.1">
    <property type="nucleotide sequence ID" value="NZ_CP068112.1"/>
</dbReference>
<dbReference type="GeneID" id="55565248"/>
<feature type="binding site" evidence="6">
    <location>
        <position position="480"/>
    </location>
    <ligand>
        <name>alpha-maltose 1-phosphate</name>
        <dbReference type="ChEBI" id="CHEBI:63576"/>
    </ligand>
</feature>
<evidence type="ECO:0000313" key="9">
    <source>
        <dbReference type="EMBL" id="SQB65374.1"/>
    </source>
</evidence>
<keyword evidence="3 6" id="KW-0808">Transferase</keyword>
<dbReference type="Gene3D" id="1.20.58.80">
    <property type="entry name" value="Phosphotransferase system, lactose/cellobiose-type IIA subunit"/>
    <property type="match status" value="1"/>
</dbReference>
<dbReference type="Pfam" id="PF11896">
    <property type="entry name" value="GlgE_dom_N_S"/>
    <property type="match status" value="1"/>
</dbReference>
<dbReference type="Pfam" id="PF21702">
    <property type="entry name" value="GLGE_C"/>
    <property type="match status" value="1"/>
</dbReference>
<dbReference type="InterPro" id="IPR049171">
    <property type="entry name" value="GLGE_C"/>
</dbReference>
<feature type="active site" description="Nucleophile" evidence="6">
    <location>
        <position position="550"/>
    </location>
</feature>
<evidence type="ECO:0000256" key="3">
    <source>
        <dbReference type="ARBA" id="ARBA00022679"/>
    </source>
</evidence>
<dbReference type="Gene3D" id="3.20.20.80">
    <property type="entry name" value="Glycosidases"/>
    <property type="match status" value="1"/>
</dbReference>
<protein>
    <recommendedName>
        <fullName evidence="6">Alpha-1,4-glucan:maltose-1-phosphate maltosyltransferase</fullName>
        <shortName evidence="6">GMPMT</shortName>
        <ecNumber evidence="6">2.4.99.16</ecNumber>
    </recommendedName>
    <alternativeName>
        <fullName evidence="6">(1-&gt;4)-alpha-D-glucan:maltose-1-phosphate alpha-D-maltosyltransferase</fullName>
    </alternativeName>
</protein>
<dbReference type="EC" id="2.4.99.16" evidence="6"/>
<name>A0A2X2YMR5_9ACTO</name>
<feature type="region of interest" description="Disordered" evidence="7">
    <location>
        <begin position="1"/>
        <end position="111"/>
    </location>
</feature>
<evidence type="ECO:0000259" key="8">
    <source>
        <dbReference type="SMART" id="SM00642"/>
    </source>
</evidence>
<evidence type="ECO:0000256" key="1">
    <source>
        <dbReference type="ARBA" id="ARBA00011738"/>
    </source>
</evidence>
<dbReference type="Gene3D" id="2.60.40.10">
    <property type="entry name" value="Immunoglobulins"/>
    <property type="match status" value="1"/>
</dbReference>
<comment type="subunit">
    <text evidence="1 6">Homodimer.</text>
</comment>
<feature type="binding site" evidence="6">
    <location>
        <position position="420"/>
    </location>
    <ligand>
        <name>alpha-maltose 1-phosphate</name>
        <dbReference type="ChEBI" id="CHEBI:63576"/>
    </ligand>
</feature>
<feature type="compositionally biased region" description="Polar residues" evidence="7">
    <location>
        <begin position="1"/>
        <end position="10"/>
    </location>
</feature>